<evidence type="ECO:0000259" key="12">
    <source>
        <dbReference type="Pfam" id="PF00349"/>
    </source>
</evidence>
<keyword evidence="8 11" id="KW-0324">Glycolysis</keyword>
<evidence type="ECO:0000259" key="13">
    <source>
        <dbReference type="Pfam" id="PF03727"/>
    </source>
</evidence>
<evidence type="ECO:0000313" key="14">
    <source>
        <dbReference type="EMBL" id="KAK4030001.1"/>
    </source>
</evidence>
<dbReference type="PROSITE" id="PS51748">
    <property type="entry name" value="HEXOKINASE_2"/>
    <property type="match status" value="1"/>
</dbReference>
<evidence type="ECO:0000256" key="9">
    <source>
        <dbReference type="ARBA" id="ARBA00044613"/>
    </source>
</evidence>
<dbReference type="CDD" id="cd24019">
    <property type="entry name" value="ASKHA_NBD_HK_meta"/>
    <property type="match status" value="1"/>
</dbReference>
<keyword evidence="7 11" id="KW-0067">ATP-binding</keyword>
<dbReference type="Pfam" id="PF00349">
    <property type="entry name" value="Hexokinase_1"/>
    <property type="match status" value="1"/>
</dbReference>
<keyword evidence="6 11" id="KW-0418">Kinase</keyword>
<sequence>MNTPALYLADPNKLEKVLELLQGLVLTAETQRKIRDVFESEMELGLAKNPPVASSLQMENTFLPELCDGSEEGDYLSLDLGGTNFRVIWLSIKSGAVINEEVQYYQVPEDVRLGPGVKLFDFLAECIHNFMDGRQLKGQNLPLGFTFSFPMTQRGLDVGILVSWTKSFNCSGVVGEDAVKMLNDAIHRRGDTDVDVIAVLNDTTGTLVQGAFVDRKCAIGLILGTGSNACYIERADRIEKWEGKDKGVEEVVIDVEWGAFGDNGVLDFIKTEYDKEVDRNSLLVGSFTFEKHFGGKYLGEIVRCVLVRLTKEGLLFQGNASEHLLRHGAFTTRYVSMIEEDNVNGVDVNTTTALKELELSFNQEDIDIVKYICWLVSDRAAILVSICTASLLERMNRPETTVAIDGSLFKHHPRLKSFMEKYIAAMAPANKFKLMLAEDGSGKGAGLIAAIASRLKKLQAKAN</sequence>
<keyword evidence="4 11" id="KW-0808">Transferase</keyword>
<dbReference type="Pfam" id="PF03727">
    <property type="entry name" value="Hexokinase_2"/>
    <property type="match status" value="1"/>
</dbReference>
<evidence type="ECO:0000256" key="3">
    <source>
        <dbReference type="ARBA" id="ARBA00009225"/>
    </source>
</evidence>
<evidence type="ECO:0000256" key="4">
    <source>
        <dbReference type="ARBA" id="ARBA00022679"/>
    </source>
</evidence>
<evidence type="ECO:0000256" key="10">
    <source>
        <dbReference type="ARBA" id="ARBA00048160"/>
    </source>
</evidence>
<dbReference type="SUPFAM" id="SSF53067">
    <property type="entry name" value="Actin-like ATPase domain"/>
    <property type="match status" value="2"/>
</dbReference>
<comment type="pathway">
    <text evidence="2">Carbohydrate metabolism; hexose metabolism.</text>
</comment>
<gene>
    <name evidence="14" type="ORF">OUZ56_022960</name>
</gene>
<organism evidence="14 15">
    <name type="scientific">Daphnia magna</name>
    <dbReference type="NCBI Taxonomy" id="35525"/>
    <lineage>
        <taxon>Eukaryota</taxon>
        <taxon>Metazoa</taxon>
        <taxon>Ecdysozoa</taxon>
        <taxon>Arthropoda</taxon>
        <taxon>Crustacea</taxon>
        <taxon>Branchiopoda</taxon>
        <taxon>Diplostraca</taxon>
        <taxon>Cladocera</taxon>
        <taxon>Anomopoda</taxon>
        <taxon>Daphniidae</taxon>
        <taxon>Daphnia</taxon>
    </lineage>
</organism>
<dbReference type="Gene3D" id="3.30.420.40">
    <property type="match status" value="1"/>
</dbReference>
<proteinExistence type="inferred from homology"/>
<evidence type="ECO:0000256" key="2">
    <source>
        <dbReference type="ARBA" id="ARBA00005028"/>
    </source>
</evidence>
<comment type="catalytic activity">
    <reaction evidence="10">
        <text>D-glucose + ATP = D-glucose 6-phosphate + ADP + H(+)</text>
        <dbReference type="Rhea" id="RHEA:17825"/>
        <dbReference type="ChEBI" id="CHEBI:4167"/>
        <dbReference type="ChEBI" id="CHEBI:15378"/>
        <dbReference type="ChEBI" id="CHEBI:30616"/>
        <dbReference type="ChEBI" id="CHEBI:61548"/>
        <dbReference type="ChEBI" id="CHEBI:456216"/>
        <dbReference type="EC" id="2.7.1.1"/>
    </reaction>
    <physiologicalReaction direction="left-to-right" evidence="10">
        <dbReference type="Rhea" id="RHEA:17826"/>
    </physiologicalReaction>
</comment>
<reference evidence="14 15" key="1">
    <citation type="journal article" date="2023" name="Nucleic Acids Res.">
        <title>The hologenome of Daphnia magna reveals possible DNA methylation and microbiome-mediated evolution of the host genome.</title>
        <authorList>
            <person name="Chaturvedi A."/>
            <person name="Li X."/>
            <person name="Dhandapani V."/>
            <person name="Marshall H."/>
            <person name="Kissane S."/>
            <person name="Cuenca-Cambronero M."/>
            <person name="Asole G."/>
            <person name="Calvet F."/>
            <person name="Ruiz-Romero M."/>
            <person name="Marangio P."/>
            <person name="Guigo R."/>
            <person name="Rago D."/>
            <person name="Mirbahai L."/>
            <person name="Eastwood N."/>
            <person name="Colbourne J.K."/>
            <person name="Zhou J."/>
            <person name="Mallon E."/>
            <person name="Orsini L."/>
        </authorList>
    </citation>
    <scope>NUCLEOTIDE SEQUENCE [LARGE SCALE GENOMIC DNA]</scope>
    <source>
        <strain evidence="14">LRV0_1</strain>
    </source>
</reference>
<evidence type="ECO:0000256" key="6">
    <source>
        <dbReference type="ARBA" id="ARBA00022777"/>
    </source>
</evidence>
<dbReference type="EMBL" id="JAOYFB010000039">
    <property type="protein sequence ID" value="KAK4030001.1"/>
    <property type="molecule type" value="Genomic_DNA"/>
</dbReference>
<dbReference type="PANTHER" id="PTHR19443:SF54">
    <property type="entry name" value="PHOSPHOTRANSFERASE"/>
    <property type="match status" value="1"/>
</dbReference>
<accession>A0ABR0AXZ7</accession>
<dbReference type="EC" id="2.7.1.-" evidence="11"/>
<protein>
    <recommendedName>
        <fullName evidence="11">Phosphotransferase</fullName>
        <ecNumber evidence="11">2.7.1.-</ecNumber>
    </recommendedName>
</protein>
<keyword evidence="5 11" id="KW-0547">Nucleotide-binding</keyword>
<evidence type="ECO:0000256" key="7">
    <source>
        <dbReference type="ARBA" id="ARBA00022840"/>
    </source>
</evidence>
<evidence type="ECO:0000256" key="5">
    <source>
        <dbReference type="ARBA" id="ARBA00022741"/>
    </source>
</evidence>
<dbReference type="InterPro" id="IPR019807">
    <property type="entry name" value="Hexokinase_BS"/>
</dbReference>
<comment type="similarity">
    <text evidence="3 11">Belongs to the hexokinase family.</text>
</comment>
<dbReference type="InterPro" id="IPR043129">
    <property type="entry name" value="ATPase_NBD"/>
</dbReference>
<evidence type="ECO:0000313" key="15">
    <source>
        <dbReference type="Proteomes" id="UP001234178"/>
    </source>
</evidence>
<dbReference type="PRINTS" id="PR00475">
    <property type="entry name" value="HEXOKINASE"/>
</dbReference>
<dbReference type="PANTHER" id="PTHR19443">
    <property type="entry name" value="HEXOKINASE"/>
    <property type="match status" value="1"/>
</dbReference>
<dbReference type="InterPro" id="IPR022673">
    <property type="entry name" value="Hexokinase_C"/>
</dbReference>
<dbReference type="InterPro" id="IPR022672">
    <property type="entry name" value="Hexokinase_N"/>
</dbReference>
<evidence type="ECO:0000256" key="1">
    <source>
        <dbReference type="ARBA" id="ARBA00004888"/>
    </source>
</evidence>
<dbReference type="InterPro" id="IPR001312">
    <property type="entry name" value="Hexokinase"/>
</dbReference>
<comment type="pathway">
    <text evidence="1">Carbohydrate degradation; glycolysis; D-glyceraldehyde 3-phosphate and glycerone phosphate from D-glucose: step 1/4.</text>
</comment>
<evidence type="ECO:0000256" key="11">
    <source>
        <dbReference type="RuleBase" id="RU362007"/>
    </source>
</evidence>
<keyword evidence="15" id="KW-1185">Reference proteome</keyword>
<evidence type="ECO:0000256" key="8">
    <source>
        <dbReference type="ARBA" id="ARBA00023152"/>
    </source>
</evidence>
<name>A0ABR0AXZ7_9CRUS</name>
<comment type="catalytic activity">
    <reaction evidence="9">
        <text>a D-hexose + ATP = a D-hexose 6-phosphate + ADP + H(+)</text>
        <dbReference type="Rhea" id="RHEA:22740"/>
        <dbReference type="ChEBI" id="CHEBI:4194"/>
        <dbReference type="ChEBI" id="CHEBI:15378"/>
        <dbReference type="ChEBI" id="CHEBI:30616"/>
        <dbReference type="ChEBI" id="CHEBI:229467"/>
        <dbReference type="ChEBI" id="CHEBI:456216"/>
        <dbReference type="EC" id="2.7.1.1"/>
    </reaction>
    <physiologicalReaction direction="left-to-right" evidence="9">
        <dbReference type="Rhea" id="RHEA:22741"/>
    </physiologicalReaction>
</comment>
<dbReference type="PROSITE" id="PS00378">
    <property type="entry name" value="HEXOKINASE_1"/>
    <property type="match status" value="1"/>
</dbReference>
<feature type="domain" description="Hexokinase N-terminal" evidence="12">
    <location>
        <begin position="18"/>
        <end position="211"/>
    </location>
</feature>
<feature type="domain" description="Hexokinase C-terminal" evidence="13">
    <location>
        <begin position="219"/>
        <end position="451"/>
    </location>
</feature>
<dbReference type="Gene3D" id="3.40.367.20">
    <property type="match status" value="1"/>
</dbReference>
<comment type="caution">
    <text evidence="14">The sequence shown here is derived from an EMBL/GenBank/DDBJ whole genome shotgun (WGS) entry which is preliminary data.</text>
</comment>
<dbReference type="Proteomes" id="UP001234178">
    <property type="component" value="Unassembled WGS sequence"/>
</dbReference>